<keyword evidence="1" id="KW-0472">Membrane</keyword>
<proteinExistence type="predicted"/>
<keyword evidence="1" id="KW-1133">Transmembrane helix</keyword>
<dbReference type="Gramene" id="OE9A048312T1">
    <property type="protein sequence ID" value="OE9A048312C1"/>
    <property type="gene ID" value="OE9A048312"/>
</dbReference>
<dbReference type="EMBL" id="CACTIH010003639">
    <property type="protein sequence ID" value="CAA2980018.1"/>
    <property type="molecule type" value="Genomic_DNA"/>
</dbReference>
<protein>
    <submittedName>
        <fullName evidence="2">Uncharacterized protein</fullName>
    </submittedName>
</protein>
<name>A0A8S0RJP5_OLEEU</name>
<comment type="caution">
    <text evidence="2">The sequence shown here is derived from an EMBL/GenBank/DDBJ whole genome shotgun (WGS) entry which is preliminary data.</text>
</comment>
<gene>
    <name evidence="2" type="ORF">OLEA9_A048312</name>
</gene>
<accession>A0A8S0RJP5</accession>
<reference evidence="2 3" key="1">
    <citation type="submission" date="2019-12" db="EMBL/GenBank/DDBJ databases">
        <authorList>
            <person name="Alioto T."/>
            <person name="Alioto T."/>
            <person name="Gomez Garrido J."/>
        </authorList>
    </citation>
    <scope>NUCLEOTIDE SEQUENCE [LARGE SCALE GENOMIC DNA]</scope>
</reference>
<dbReference type="Proteomes" id="UP000594638">
    <property type="component" value="Unassembled WGS sequence"/>
</dbReference>
<dbReference type="AlphaFoldDB" id="A0A8S0RJP5"/>
<keyword evidence="3" id="KW-1185">Reference proteome</keyword>
<evidence type="ECO:0000313" key="2">
    <source>
        <dbReference type="EMBL" id="CAA2980018.1"/>
    </source>
</evidence>
<feature type="transmembrane region" description="Helical" evidence="1">
    <location>
        <begin position="60"/>
        <end position="79"/>
    </location>
</feature>
<evidence type="ECO:0000313" key="3">
    <source>
        <dbReference type="Proteomes" id="UP000594638"/>
    </source>
</evidence>
<evidence type="ECO:0000256" key="1">
    <source>
        <dbReference type="SAM" id="Phobius"/>
    </source>
</evidence>
<organism evidence="2 3">
    <name type="scientific">Olea europaea subsp. europaea</name>
    <dbReference type="NCBI Taxonomy" id="158383"/>
    <lineage>
        <taxon>Eukaryota</taxon>
        <taxon>Viridiplantae</taxon>
        <taxon>Streptophyta</taxon>
        <taxon>Embryophyta</taxon>
        <taxon>Tracheophyta</taxon>
        <taxon>Spermatophyta</taxon>
        <taxon>Magnoliopsida</taxon>
        <taxon>eudicotyledons</taxon>
        <taxon>Gunneridae</taxon>
        <taxon>Pentapetalae</taxon>
        <taxon>asterids</taxon>
        <taxon>lamiids</taxon>
        <taxon>Lamiales</taxon>
        <taxon>Oleaceae</taxon>
        <taxon>Oleeae</taxon>
        <taxon>Olea</taxon>
    </lineage>
</organism>
<sequence length="114" mass="12853">MVANLSGIGDDCFSPFLDAAFELLRIQMLEGFHSGINRNLLEGKTAIKAPSLCILEGFRLAYGVVFHLMNIFCGLSYYISQIYNFSFISPTMKRSGLLTCKKQWIADLKETMEK</sequence>
<keyword evidence="1" id="KW-0812">Transmembrane</keyword>